<evidence type="ECO:0000313" key="3">
    <source>
        <dbReference type="EMBL" id="QBR83927.1"/>
    </source>
</evidence>
<feature type="transmembrane region" description="Helical" evidence="1">
    <location>
        <begin position="47"/>
        <end position="75"/>
    </location>
</feature>
<keyword evidence="1" id="KW-1133">Transmembrane helix</keyword>
<feature type="transmembrane region" description="Helical" evidence="1">
    <location>
        <begin position="157"/>
        <end position="177"/>
    </location>
</feature>
<reference evidence="3 4" key="1">
    <citation type="submission" date="2019-03" db="EMBL/GenBank/DDBJ databases">
        <title>Diverse conjugative elements silence natural transformation in Legionella species.</title>
        <authorList>
            <person name="Durieux I."/>
            <person name="Ginevra C."/>
            <person name="Attaiech L."/>
            <person name="Picq K."/>
            <person name="Juan P.A."/>
            <person name="Jarraud S."/>
            <person name="Charpentier X."/>
        </authorList>
    </citation>
    <scope>NUCLEOTIDE SEQUENCE [LARGE SCALE GENOMIC DNA]</scope>
    <source>
        <strain evidence="3 4">HL-0427-4011</strain>
    </source>
</reference>
<sequence>MYKPERVFSWMIHPVVIVLYVVALVLCYIYFDKAIAVYFYQMDLRQFAWLSVVSLLGKWQIASFLLFIMALYFHFFRPKSVWKNRSWFLFLCVIITNILASVLKLVLGRARPDLWIDAHLYGFYWFKFHRPYWSFPSGHTTTIFSLVAGLSIIFPRYLWLFFIAGLCIVSTRILLYHHYLSDVLSTLYLTVIEVGLLKYFLNQKHALKI</sequence>
<feature type="domain" description="Phosphatidic acid phosphatase type 2/haloperoxidase" evidence="2">
    <location>
        <begin position="88"/>
        <end position="198"/>
    </location>
</feature>
<dbReference type="Gene3D" id="1.20.144.10">
    <property type="entry name" value="Phosphatidic acid phosphatase type 2/haloperoxidase"/>
    <property type="match status" value="1"/>
</dbReference>
<dbReference type="InterPro" id="IPR036938">
    <property type="entry name" value="PAP2/HPO_sf"/>
</dbReference>
<evidence type="ECO:0000259" key="2">
    <source>
        <dbReference type="SMART" id="SM00014"/>
    </source>
</evidence>
<feature type="transmembrane region" description="Helical" evidence="1">
    <location>
        <begin position="7"/>
        <end position="31"/>
    </location>
</feature>
<protein>
    <submittedName>
        <fullName evidence="3">Phosphatase PAP2 family protein</fullName>
    </submittedName>
</protein>
<dbReference type="SUPFAM" id="SSF48317">
    <property type="entry name" value="Acid phosphatase/Vanadium-dependent haloperoxidase"/>
    <property type="match status" value="1"/>
</dbReference>
<dbReference type="Pfam" id="PF01569">
    <property type="entry name" value="PAP2"/>
    <property type="match status" value="1"/>
</dbReference>
<accession>A0AAX1EFX6</accession>
<feature type="transmembrane region" description="Helical" evidence="1">
    <location>
        <begin position="87"/>
        <end position="107"/>
    </location>
</feature>
<dbReference type="Proteomes" id="UP000295517">
    <property type="component" value="Chromosome"/>
</dbReference>
<evidence type="ECO:0000313" key="4">
    <source>
        <dbReference type="Proteomes" id="UP000295517"/>
    </source>
</evidence>
<feature type="transmembrane region" description="Helical" evidence="1">
    <location>
        <begin position="132"/>
        <end position="150"/>
    </location>
</feature>
<evidence type="ECO:0000256" key="1">
    <source>
        <dbReference type="SAM" id="Phobius"/>
    </source>
</evidence>
<dbReference type="EMBL" id="CP038254">
    <property type="protein sequence ID" value="QBR83927.1"/>
    <property type="molecule type" value="Genomic_DNA"/>
</dbReference>
<keyword evidence="1" id="KW-0812">Transmembrane</keyword>
<keyword evidence="1" id="KW-0472">Membrane</keyword>
<name>A0AAX1EFX6_9GAMM</name>
<proteinExistence type="predicted"/>
<dbReference type="SMART" id="SM00014">
    <property type="entry name" value="acidPPc"/>
    <property type="match status" value="1"/>
</dbReference>
<gene>
    <name evidence="3" type="ORF">E3983_05940</name>
</gene>
<dbReference type="InterPro" id="IPR000326">
    <property type="entry name" value="PAP2/HPO"/>
</dbReference>
<dbReference type="AlphaFoldDB" id="A0AAX1EFX6"/>
<dbReference type="RefSeq" id="WP_135060220.1">
    <property type="nucleotide sequence ID" value="NZ_CP038254.1"/>
</dbReference>
<organism evidence="3 4">
    <name type="scientific">Legionella israelensis</name>
    <dbReference type="NCBI Taxonomy" id="454"/>
    <lineage>
        <taxon>Bacteria</taxon>
        <taxon>Pseudomonadati</taxon>
        <taxon>Pseudomonadota</taxon>
        <taxon>Gammaproteobacteria</taxon>
        <taxon>Legionellales</taxon>
        <taxon>Legionellaceae</taxon>
        <taxon>Legionella</taxon>
    </lineage>
</organism>